<dbReference type="GO" id="GO:0005886">
    <property type="term" value="C:plasma membrane"/>
    <property type="evidence" value="ECO:0007669"/>
    <property type="project" value="UniProtKB-SubCell"/>
</dbReference>
<dbReference type="Pfam" id="PF00528">
    <property type="entry name" value="BPD_transp_1"/>
    <property type="match status" value="1"/>
</dbReference>
<feature type="transmembrane region" description="Helical" evidence="7">
    <location>
        <begin position="70"/>
        <end position="94"/>
    </location>
</feature>
<dbReference type="Gene3D" id="1.10.3720.10">
    <property type="entry name" value="MetI-like"/>
    <property type="match status" value="1"/>
</dbReference>
<evidence type="ECO:0000313" key="11">
    <source>
        <dbReference type="Proteomes" id="UP000195141"/>
    </source>
</evidence>
<organism evidence="9">
    <name type="scientific">Candidatus Enterococcus clewellii</name>
    <dbReference type="NCBI Taxonomy" id="1834193"/>
    <lineage>
        <taxon>Bacteria</taxon>
        <taxon>Bacillati</taxon>
        <taxon>Bacillota</taxon>
        <taxon>Bacilli</taxon>
        <taxon>Lactobacillales</taxon>
        <taxon>Enterococcaceae</taxon>
        <taxon>Enterococcus</taxon>
    </lineage>
</organism>
<evidence type="ECO:0000256" key="7">
    <source>
        <dbReference type="RuleBase" id="RU363032"/>
    </source>
</evidence>
<feature type="transmembrane region" description="Helical" evidence="7">
    <location>
        <begin position="181"/>
        <end position="206"/>
    </location>
</feature>
<feature type="domain" description="ABC transmembrane type-1" evidence="8">
    <location>
        <begin position="71"/>
        <end position="260"/>
    </location>
</feature>
<dbReference type="EMBL" id="CP147247">
    <property type="protein sequence ID" value="WYJ90223.1"/>
    <property type="molecule type" value="Genomic_DNA"/>
</dbReference>
<dbReference type="GO" id="GO:0055085">
    <property type="term" value="P:transmembrane transport"/>
    <property type="evidence" value="ECO:0007669"/>
    <property type="project" value="InterPro"/>
</dbReference>
<dbReference type="InterPro" id="IPR035906">
    <property type="entry name" value="MetI-like_sf"/>
</dbReference>
<dbReference type="CDD" id="cd06261">
    <property type="entry name" value="TM_PBP2"/>
    <property type="match status" value="1"/>
</dbReference>
<evidence type="ECO:0000256" key="5">
    <source>
        <dbReference type="ARBA" id="ARBA00022989"/>
    </source>
</evidence>
<keyword evidence="11" id="KW-1185">Reference proteome</keyword>
<dbReference type="Proteomes" id="UP000195141">
    <property type="component" value="Chromosome"/>
</dbReference>
<evidence type="ECO:0000256" key="6">
    <source>
        <dbReference type="ARBA" id="ARBA00023136"/>
    </source>
</evidence>
<keyword evidence="10" id="KW-0762">Sugar transport</keyword>
<keyword evidence="5 7" id="KW-1133">Transmembrane helix</keyword>
<dbReference type="InterPro" id="IPR000515">
    <property type="entry name" value="MetI-like"/>
</dbReference>
<feature type="transmembrane region" description="Helical" evidence="7">
    <location>
        <begin position="106"/>
        <end position="127"/>
    </location>
</feature>
<dbReference type="AlphaFoldDB" id="A0A242K314"/>
<evidence type="ECO:0000256" key="4">
    <source>
        <dbReference type="ARBA" id="ARBA00022692"/>
    </source>
</evidence>
<gene>
    <name evidence="10" type="ORF">A5888_001951</name>
    <name evidence="9" type="ORF">A5888_002864</name>
</gene>
<dbReference type="SUPFAM" id="SSF161098">
    <property type="entry name" value="MetI-like"/>
    <property type="match status" value="1"/>
</dbReference>
<evidence type="ECO:0000256" key="2">
    <source>
        <dbReference type="ARBA" id="ARBA00022448"/>
    </source>
</evidence>
<evidence type="ECO:0000259" key="8">
    <source>
        <dbReference type="PROSITE" id="PS50928"/>
    </source>
</evidence>
<keyword evidence="2 7" id="KW-0813">Transport</keyword>
<name>A0A242K314_9ENTE</name>
<proteinExistence type="inferred from homology"/>
<comment type="subcellular location">
    <subcellularLocation>
        <location evidence="1 7">Cell membrane</location>
        <topology evidence="1 7">Multi-pass membrane protein</topology>
    </subcellularLocation>
</comment>
<protein>
    <submittedName>
        <fullName evidence="10">Multiple sugar transport system permease</fullName>
    </submittedName>
</protein>
<keyword evidence="6 7" id="KW-0472">Membrane</keyword>
<evidence type="ECO:0000313" key="10">
    <source>
        <dbReference type="EMBL" id="WYJ90223.1"/>
    </source>
</evidence>
<comment type="similarity">
    <text evidence="7">Belongs to the binding-protein-dependent transport system permease family.</text>
</comment>
<keyword evidence="3" id="KW-1003">Cell membrane</keyword>
<evidence type="ECO:0000256" key="1">
    <source>
        <dbReference type="ARBA" id="ARBA00004651"/>
    </source>
</evidence>
<dbReference type="PROSITE" id="PS50928">
    <property type="entry name" value="ABC_TM1"/>
    <property type="match status" value="1"/>
</dbReference>
<dbReference type="EMBL" id="NGMM01000005">
    <property type="protein sequence ID" value="OTP13386.1"/>
    <property type="molecule type" value="Genomic_DNA"/>
</dbReference>
<reference evidence="10" key="2">
    <citation type="submission" date="2017-05" db="EMBL/GenBank/DDBJ databases">
        <authorList>
            <consortium name="The Broad Institute Genomics Platform"/>
            <consortium name="The Broad Institute Genomic Center for Infectious Diseases"/>
            <person name="Earl A."/>
            <person name="Manson A."/>
            <person name="Schwartman J."/>
            <person name="Gilmore M."/>
            <person name="Abouelleil A."/>
            <person name="Cao P."/>
            <person name="Chapman S."/>
            <person name="Cusick C."/>
            <person name="Shea T."/>
            <person name="Young S."/>
            <person name="Neafsey D."/>
            <person name="Nusbaum C."/>
            <person name="Birren B."/>
        </authorList>
    </citation>
    <scope>NUCLEOTIDE SEQUENCE</scope>
    <source>
        <strain evidence="10">9E7_DIV0242</strain>
    </source>
</reference>
<sequence length="275" mass="30611">MNKKRGNGYFIIYICLSIGAIIMVFPFIWSILTSFKTLTESLTFPPKILPDSWQLTNYSDVWQALPFPKFFFNTVVMVIARVITSTILSAMAGYAFARIKVRGMNILFLLVLLPMMVPGQVFILPQYLLISKAGLTNTLMALIIPGIASTFGTFLMRQFFMSVPEEIEEAAILDGCNYGQIFLKVMLPLAKAPLISLSIFTALFAWKDLMWPLIVNSSPDKMPLSSGLALLQGQYTTNYPQLMAGAVLATVPMIILYLIFQKQFIQGVASTGSKN</sequence>
<evidence type="ECO:0000256" key="3">
    <source>
        <dbReference type="ARBA" id="ARBA00022475"/>
    </source>
</evidence>
<keyword evidence="4 7" id="KW-0812">Transmembrane</keyword>
<dbReference type="PANTHER" id="PTHR43744">
    <property type="entry name" value="ABC TRANSPORTER PERMEASE PROTEIN MG189-RELATED-RELATED"/>
    <property type="match status" value="1"/>
</dbReference>
<dbReference type="PANTHER" id="PTHR43744:SF12">
    <property type="entry name" value="ABC TRANSPORTER PERMEASE PROTEIN MG189-RELATED"/>
    <property type="match status" value="1"/>
</dbReference>
<accession>A0A242K314</accession>
<feature type="transmembrane region" description="Helical" evidence="7">
    <location>
        <begin position="9"/>
        <end position="32"/>
    </location>
</feature>
<reference evidence="10" key="3">
    <citation type="submission" date="2024-03" db="EMBL/GenBank/DDBJ databases">
        <title>The Genome Sequence of Enterococcus sp. DIV0242b.</title>
        <authorList>
            <consortium name="The Broad Institute Genomics Platform"/>
            <consortium name="The Broad Institute Microbial Omics Core"/>
            <consortium name="The Broad Institute Genomic Center for Infectious Diseases"/>
            <person name="Earl A."/>
            <person name="Manson A."/>
            <person name="Gilmore M."/>
            <person name="Schwartman J."/>
            <person name="Shea T."/>
            <person name="Abouelleil A."/>
            <person name="Cao P."/>
            <person name="Chapman S."/>
            <person name="Cusick C."/>
            <person name="Young S."/>
            <person name="Neafsey D."/>
            <person name="Nusbaum C."/>
            <person name="Birren B."/>
        </authorList>
    </citation>
    <scope>NUCLEOTIDE SEQUENCE</scope>
    <source>
        <strain evidence="10">9E7_DIV0242</strain>
    </source>
</reference>
<evidence type="ECO:0000313" key="9">
    <source>
        <dbReference type="EMBL" id="OTP13386.1"/>
    </source>
</evidence>
<dbReference type="RefSeq" id="WP_212647215.1">
    <property type="nucleotide sequence ID" value="NZ_CP147247.1"/>
</dbReference>
<feature type="transmembrane region" description="Helical" evidence="7">
    <location>
        <begin position="242"/>
        <end position="260"/>
    </location>
</feature>
<feature type="transmembrane region" description="Helical" evidence="7">
    <location>
        <begin position="139"/>
        <end position="160"/>
    </location>
</feature>
<reference evidence="9" key="1">
    <citation type="submission" date="2017-05" db="EMBL/GenBank/DDBJ databases">
        <title>The Genome Sequence of Enterococcus sp. 9E7_DIV0242.</title>
        <authorList>
            <consortium name="The Broad Institute Genomics Platform"/>
            <consortium name="The Broad Institute Genomic Center for Infectious Diseases"/>
            <person name="Earl A."/>
            <person name="Manson A."/>
            <person name="Schwartman J."/>
            <person name="Gilmore M."/>
            <person name="Abouelleil A."/>
            <person name="Cao P."/>
            <person name="Chapman S."/>
            <person name="Cusick C."/>
            <person name="Shea T."/>
            <person name="Young S."/>
            <person name="Neafsey D."/>
            <person name="Nusbaum C."/>
            <person name="Birren B."/>
        </authorList>
    </citation>
    <scope>NUCLEOTIDE SEQUENCE [LARGE SCALE GENOMIC DNA]</scope>
    <source>
        <strain evidence="9">9E7_DIV0242</strain>
    </source>
</reference>